<keyword evidence="11" id="KW-1185">Reference proteome</keyword>
<evidence type="ECO:0000256" key="2">
    <source>
        <dbReference type="ARBA" id="ARBA00022448"/>
    </source>
</evidence>
<reference evidence="10 11" key="1">
    <citation type="submission" date="2022-10" db="EMBL/GenBank/DDBJ databases">
        <title>Defluviimonas sp. nov., isolated from ocean surface sediments.</title>
        <authorList>
            <person name="He W."/>
            <person name="Wang L."/>
            <person name="Zhang D.-F."/>
        </authorList>
    </citation>
    <scope>NUCLEOTIDE SEQUENCE [LARGE SCALE GENOMIC DNA]</scope>
    <source>
        <strain evidence="10 11">WL0024</strain>
    </source>
</reference>
<evidence type="ECO:0000313" key="10">
    <source>
        <dbReference type="EMBL" id="MCU9848299.1"/>
    </source>
</evidence>
<evidence type="ECO:0000256" key="6">
    <source>
        <dbReference type="ARBA" id="ARBA00023065"/>
    </source>
</evidence>
<evidence type="ECO:0008006" key="12">
    <source>
        <dbReference type="Google" id="ProtNLM"/>
    </source>
</evidence>
<comment type="subcellular location">
    <subcellularLocation>
        <location evidence="1">Cell membrane</location>
        <topology evidence="1">Multi-pass membrane protein</topology>
    </subcellularLocation>
</comment>
<organism evidence="10 11">
    <name type="scientific">Albidovulum salinarum</name>
    <dbReference type="NCBI Taxonomy" id="2984153"/>
    <lineage>
        <taxon>Bacteria</taxon>
        <taxon>Pseudomonadati</taxon>
        <taxon>Pseudomonadota</taxon>
        <taxon>Alphaproteobacteria</taxon>
        <taxon>Rhodobacterales</taxon>
        <taxon>Paracoccaceae</taxon>
        <taxon>Albidovulum</taxon>
    </lineage>
</organism>
<keyword evidence="4 9" id="KW-0812">Transmembrane</keyword>
<feature type="transmembrane region" description="Helical" evidence="9">
    <location>
        <begin position="24"/>
        <end position="41"/>
    </location>
</feature>
<dbReference type="RefSeq" id="WP_263335480.1">
    <property type="nucleotide sequence ID" value="NZ_JAOVQO010000008.1"/>
</dbReference>
<gene>
    <name evidence="10" type="ORF">OEZ60_09790</name>
</gene>
<accession>A0ABT2X3K0</accession>
<evidence type="ECO:0000256" key="5">
    <source>
        <dbReference type="ARBA" id="ARBA00022989"/>
    </source>
</evidence>
<evidence type="ECO:0000256" key="8">
    <source>
        <dbReference type="ARBA" id="ARBA00034708"/>
    </source>
</evidence>
<feature type="transmembrane region" description="Helical" evidence="9">
    <location>
        <begin position="233"/>
        <end position="251"/>
    </location>
</feature>
<dbReference type="EMBL" id="JAOVQO010000008">
    <property type="protein sequence ID" value="MCU9848299.1"/>
    <property type="molecule type" value="Genomic_DNA"/>
</dbReference>
<protein>
    <recommendedName>
        <fullName evidence="12">Bestrophin, RFP-TM, chloride channel</fullName>
    </recommendedName>
</protein>
<comment type="caution">
    <text evidence="10">The sequence shown here is derived from an EMBL/GenBank/DDBJ whole genome shotgun (WGS) entry which is preliminary data.</text>
</comment>
<feature type="transmembrane region" description="Helical" evidence="9">
    <location>
        <begin position="205"/>
        <end position="227"/>
    </location>
</feature>
<evidence type="ECO:0000256" key="1">
    <source>
        <dbReference type="ARBA" id="ARBA00004651"/>
    </source>
</evidence>
<dbReference type="InterPro" id="IPR044669">
    <property type="entry name" value="YneE/VCCN1/2-like"/>
</dbReference>
<comment type="similarity">
    <text evidence="8">Belongs to the anion channel-forming bestrophin (TC 1.A.46) family.</text>
</comment>
<sequence length="299" mass="31723">MIVRDTPSLVQLLLVMQGSIVPKIAGRILAFALFALAVLIVDRHLVALPHVSIPAMGVFGVALSLFLGFRNNAAYDRWWEARKLWGQLIADARSLGRETLIFLGEGPARAAVMEGLAGFAHLHRGWLRGTDAIAAAAAWDPAAPDHASRRNPPDAALRAIAAVLGAEAEAGRLSDMGQRALAERLSGIALAQAGCERLASAPIPFVYSLLVLRTSYLYCLILPFALIENAGGFAPAVAAAVAYVFFGLNAVSDELEHPFRDAANGLPLDAMCRVIEIAAAEALGREPPEPLRPVDGVLS</sequence>
<feature type="transmembrane region" description="Helical" evidence="9">
    <location>
        <begin position="47"/>
        <end position="69"/>
    </location>
</feature>
<keyword evidence="7 9" id="KW-0472">Membrane</keyword>
<evidence type="ECO:0000256" key="3">
    <source>
        <dbReference type="ARBA" id="ARBA00022475"/>
    </source>
</evidence>
<keyword evidence="2" id="KW-0813">Transport</keyword>
<name>A0ABT2X3K0_9RHOB</name>
<keyword evidence="5 9" id="KW-1133">Transmembrane helix</keyword>
<evidence type="ECO:0000256" key="7">
    <source>
        <dbReference type="ARBA" id="ARBA00023136"/>
    </source>
</evidence>
<keyword evidence="3" id="KW-1003">Cell membrane</keyword>
<proteinExistence type="inferred from homology"/>
<dbReference type="Pfam" id="PF25539">
    <property type="entry name" value="Bestrophin_2"/>
    <property type="match status" value="1"/>
</dbReference>
<dbReference type="PANTHER" id="PTHR33281">
    <property type="entry name" value="UPF0187 PROTEIN YNEE"/>
    <property type="match status" value="1"/>
</dbReference>
<evidence type="ECO:0000256" key="9">
    <source>
        <dbReference type="SAM" id="Phobius"/>
    </source>
</evidence>
<dbReference type="PANTHER" id="PTHR33281:SF19">
    <property type="entry name" value="VOLTAGE-DEPENDENT ANION CHANNEL-FORMING PROTEIN YNEE"/>
    <property type="match status" value="1"/>
</dbReference>
<dbReference type="Proteomes" id="UP001209535">
    <property type="component" value="Unassembled WGS sequence"/>
</dbReference>
<evidence type="ECO:0000313" key="11">
    <source>
        <dbReference type="Proteomes" id="UP001209535"/>
    </source>
</evidence>
<evidence type="ECO:0000256" key="4">
    <source>
        <dbReference type="ARBA" id="ARBA00022692"/>
    </source>
</evidence>
<keyword evidence="6" id="KW-0406">Ion transport</keyword>